<dbReference type="PANTHER" id="PTHR31836:SF28">
    <property type="entry name" value="SRCR DOMAIN-CONTAINING PROTEIN-RELATED"/>
    <property type="match status" value="1"/>
</dbReference>
<dbReference type="PANTHER" id="PTHR31836">
    <property type="match status" value="1"/>
</dbReference>
<dbReference type="EMBL" id="QKXC01000060">
    <property type="protein sequence ID" value="RBR24230.1"/>
    <property type="molecule type" value="Genomic_DNA"/>
</dbReference>
<gene>
    <name evidence="2" type="ORF">FIESC28_02963</name>
</gene>
<accession>A0A366S6D0</accession>
<evidence type="ECO:0000256" key="1">
    <source>
        <dbReference type="ARBA" id="ARBA00022729"/>
    </source>
</evidence>
<dbReference type="Proteomes" id="UP000253153">
    <property type="component" value="Unassembled WGS sequence"/>
</dbReference>
<dbReference type="SUPFAM" id="SSF50685">
    <property type="entry name" value="Barwin-like endoglucanases"/>
    <property type="match status" value="1"/>
</dbReference>
<dbReference type="Gene3D" id="2.40.40.10">
    <property type="entry name" value="RlpA-like domain"/>
    <property type="match status" value="1"/>
</dbReference>
<reference evidence="2 3" key="1">
    <citation type="submission" date="2018-06" db="EMBL/GenBank/DDBJ databases">
        <title>Fusarium incarnatum-equiseti species complex species 28.</title>
        <authorList>
            <person name="Gardiner D.M."/>
        </authorList>
    </citation>
    <scope>NUCLEOTIDE SEQUENCE [LARGE SCALE GENOMIC DNA]</scope>
    <source>
        <strain evidence="2 3">FIESC_28</strain>
    </source>
</reference>
<keyword evidence="3" id="KW-1185">Reference proteome</keyword>
<dbReference type="GeneID" id="41992408"/>
<protein>
    <recommendedName>
        <fullName evidence="4">RlpA-like protein double-psi beta-barrel domain-containing protein</fullName>
    </recommendedName>
</protein>
<evidence type="ECO:0008006" key="4">
    <source>
        <dbReference type="Google" id="ProtNLM"/>
    </source>
</evidence>
<dbReference type="CDD" id="cd22191">
    <property type="entry name" value="DPBB_RlpA_EXP_N-like"/>
    <property type="match status" value="1"/>
</dbReference>
<evidence type="ECO:0000313" key="2">
    <source>
        <dbReference type="EMBL" id="RBR24230.1"/>
    </source>
</evidence>
<proteinExistence type="predicted"/>
<keyword evidence="1" id="KW-0732">Signal</keyword>
<name>A0A366S6D0_9HYPO</name>
<dbReference type="InterPro" id="IPR036908">
    <property type="entry name" value="RlpA-like_sf"/>
</dbReference>
<sequence>MQVIPRETISPETQLKHILDAHSRGNSLDDPNYACVTLQYYYYTLFTTTTIITFKMFSKLIIVALSTLAIAAPLQPQTLGSITFYTPGKGACEEDNGDADMVAAIGKGLYDSGDYCGKQIKLKGDVGEVIVTVVDRCDGCADNDLDVSPAAFEKSMGSKEIGRANGQWNWV</sequence>
<dbReference type="InterPro" id="IPR051477">
    <property type="entry name" value="Expansin_CellWall"/>
</dbReference>
<dbReference type="RefSeq" id="XP_031018821.1">
    <property type="nucleotide sequence ID" value="XM_031157112.1"/>
</dbReference>
<dbReference type="OrthoDB" id="406505at2759"/>
<dbReference type="AlphaFoldDB" id="A0A366S6D0"/>
<comment type="caution">
    <text evidence="2">The sequence shown here is derived from an EMBL/GenBank/DDBJ whole genome shotgun (WGS) entry which is preliminary data.</text>
</comment>
<organism evidence="2 3">
    <name type="scientific">Fusarium coffeatum</name>
    <dbReference type="NCBI Taxonomy" id="231269"/>
    <lineage>
        <taxon>Eukaryota</taxon>
        <taxon>Fungi</taxon>
        <taxon>Dikarya</taxon>
        <taxon>Ascomycota</taxon>
        <taxon>Pezizomycotina</taxon>
        <taxon>Sordariomycetes</taxon>
        <taxon>Hypocreomycetidae</taxon>
        <taxon>Hypocreales</taxon>
        <taxon>Nectriaceae</taxon>
        <taxon>Fusarium</taxon>
        <taxon>Fusarium incarnatum-equiseti species complex</taxon>
    </lineage>
</organism>
<evidence type="ECO:0000313" key="3">
    <source>
        <dbReference type="Proteomes" id="UP000253153"/>
    </source>
</evidence>